<feature type="transmembrane region" description="Helical" evidence="6">
    <location>
        <begin position="12"/>
        <end position="32"/>
    </location>
</feature>
<evidence type="ECO:0000259" key="7">
    <source>
        <dbReference type="Pfam" id="PF06271"/>
    </source>
</evidence>
<evidence type="ECO:0000256" key="6">
    <source>
        <dbReference type="SAM" id="Phobius"/>
    </source>
</evidence>
<reference evidence="8" key="1">
    <citation type="submission" date="2023-07" db="EMBL/GenBank/DDBJ databases">
        <title>Fictibacillus sp. isolated from freshwater pond.</title>
        <authorList>
            <person name="Kirdat K."/>
            <person name="Bhat A."/>
            <person name="Mourya A."/>
            <person name="Yadav A."/>
        </authorList>
    </citation>
    <scope>NUCLEOTIDE SEQUENCE</scope>
    <source>
        <strain evidence="8">NE201</strain>
    </source>
</reference>
<keyword evidence="9" id="KW-1185">Reference proteome</keyword>
<sequence length="140" mass="16095">MMQNDGRRAGFGMRAICFAMDTLGLSLLLALIDRYILVTSNTREYPMILTILSILYFFLLPVLWKGYTISKYFGSIRIAKVNEEPLTAYHLFMREVIGRFLLGFTTFGISNLISAFMVMFREDKRAIHDFIAGTFVVKVK</sequence>
<dbReference type="Proteomes" id="UP001172721">
    <property type="component" value="Unassembled WGS sequence"/>
</dbReference>
<evidence type="ECO:0000256" key="4">
    <source>
        <dbReference type="ARBA" id="ARBA00022989"/>
    </source>
</evidence>
<dbReference type="InterPro" id="IPR010432">
    <property type="entry name" value="RDD"/>
</dbReference>
<keyword evidence="5 6" id="KW-0472">Membrane</keyword>
<organism evidence="8 9">
    <name type="scientific">Fictibacillus fluitans</name>
    <dbReference type="NCBI Taxonomy" id="3058422"/>
    <lineage>
        <taxon>Bacteria</taxon>
        <taxon>Bacillati</taxon>
        <taxon>Bacillota</taxon>
        <taxon>Bacilli</taxon>
        <taxon>Bacillales</taxon>
        <taxon>Fictibacillaceae</taxon>
        <taxon>Fictibacillus</taxon>
    </lineage>
</organism>
<evidence type="ECO:0000313" key="8">
    <source>
        <dbReference type="EMBL" id="MDN4526609.1"/>
    </source>
</evidence>
<accession>A0ABT8I0W2</accession>
<comment type="subcellular location">
    <subcellularLocation>
        <location evidence="1">Cell membrane</location>
        <topology evidence="1">Multi-pass membrane protein</topology>
    </subcellularLocation>
</comment>
<evidence type="ECO:0000256" key="1">
    <source>
        <dbReference type="ARBA" id="ARBA00004651"/>
    </source>
</evidence>
<gene>
    <name evidence="8" type="ORF">QYB97_19165</name>
</gene>
<proteinExistence type="predicted"/>
<dbReference type="PANTHER" id="PTHR36115:SF9">
    <property type="entry name" value="LMO1584 PROTEIN"/>
    <property type="match status" value="1"/>
</dbReference>
<feature type="transmembrane region" description="Helical" evidence="6">
    <location>
        <begin position="44"/>
        <end position="64"/>
    </location>
</feature>
<dbReference type="RefSeq" id="WP_301167632.1">
    <property type="nucleotide sequence ID" value="NZ_JAUHTR010000013.1"/>
</dbReference>
<protein>
    <submittedName>
        <fullName evidence="8">RDD family protein</fullName>
    </submittedName>
</protein>
<name>A0ABT8I0W2_9BACL</name>
<dbReference type="EMBL" id="JAUHTR010000013">
    <property type="protein sequence ID" value="MDN4526609.1"/>
    <property type="molecule type" value="Genomic_DNA"/>
</dbReference>
<keyword evidence="3 6" id="KW-0812">Transmembrane</keyword>
<dbReference type="InterPro" id="IPR051791">
    <property type="entry name" value="Pra-immunoreactive"/>
</dbReference>
<comment type="caution">
    <text evidence="8">The sequence shown here is derived from an EMBL/GenBank/DDBJ whole genome shotgun (WGS) entry which is preliminary data.</text>
</comment>
<feature type="transmembrane region" description="Helical" evidence="6">
    <location>
        <begin position="100"/>
        <end position="120"/>
    </location>
</feature>
<keyword evidence="2" id="KW-1003">Cell membrane</keyword>
<dbReference type="Pfam" id="PF06271">
    <property type="entry name" value="RDD"/>
    <property type="match status" value="1"/>
</dbReference>
<evidence type="ECO:0000313" key="9">
    <source>
        <dbReference type="Proteomes" id="UP001172721"/>
    </source>
</evidence>
<dbReference type="PANTHER" id="PTHR36115">
    <property type="entry name" value="PROLINE-RICH ANTIGEN HOMOLOG-RELATED"/>
    <property type="match status" value="1"/>
</dbReference>
<evidence type="ECO:0000256" key="2">
    <source>
        <dbReference type="ARBA" id="ARBA00022475"/>
    </source>
</evidence>
<evidence type="ECO:0000256" key="5">
    <source>
        <dbReference type="ARBA" id="ARBA00023136"/>
    </source>
</evidence>
<keyword evidence="4 6" id="KW-1133">Transmembrane helix</keyword>
<feature type="domain" description="RDD" evidence="7">
    <location>
        <begin position="9"/>
        <end position="133"/>
    </location>
</feature>
<evidence type="ECO:0000256" key="3">
    <source>
        <dbReference type="ARBA" id="ARBA00022692"/>
    </source>
</evidence>